<evidence type="ECO:0000256" key="3">
    <source>
        <dbReference type="ARBA" id="ARBA00010199"/>
    </source>
</evidence>
<dbReference type="GO" id="GO:0005886">
    <property type="term" value="C:plasma membrane"/>
    <property type="evidence" value="ECO:0007669"/>
    <property type="project" value="UniProtKB-SubCell"/>
</dbReference>
<dbReference type="InterPro" id="IPR048279">
    <property type="entry name" value="MdtK-like"/>
</dbReference>
<reference evidence="14" key="1">
    <citation type="submission" date="2020-10" db="EMBL/GenBank/DDBJ databases">
        <authorList>
            <person name="Gilroy R."/>
        </authorList>
    </citation>
    <scope>NUCLEOTIDE SEQUENCE</scope>
    <source>
        <strain evidence="14">CHK191-8634</strain>
    </source>
</reference>
<dbReference type="CDD" id="cd13140">
    <property type="entry name" value="MATE_like_1"/>
    <property type="match status" value="1"/>
</dbReference>
<dbReference type="Pfam" id="PF01554">
    <property type="entry name" value="MatE"/>
    <property type="match status" value="2"/>
</dbReference>
<feature type="transmembrane region" description="Helical" evidence="13">
    <location>
        <begin position="167"/>
        <end position="188"/>
    </location>
</feature>
<evidence type="ECO:0000313" key="15">
    <source>
        <dbReference type="Proteomes" id="UP000824073"/>
    </source>
</evidence>
<dbReference type="GO" id="GO:0006811">
    <property type="term" value="P:monoatomic ion transport"/>
    <property type="evidence" value="ECO:0007669"/>
    <property type="project" value="UniProtKB-KW"/>
</dbReference>
<name>A0A9D1ISU1_9CLOT</name>
<feature type="transmembrane region" description="Helical" evidence="13">
    <location>
        <begin position="361"/>
        <end position="382"/>
    </location>
</feature>
<proteinExistence type="inferred from homology"/>
<dbReference type="InterPro" id="IPR050222">
    <property type="entry name" value="MATE_MdtK"/>
</dbReference>
<dbReference type="GO" id="GO:0015297">
    <property type="term" value="F:antiporter activity"/>
    <property type="evidence" value="ECO:0007669"/>
    <property type="project" value="UniProtKB-KW"/>
</dbReference>
<evidence type="ECO:0000256" key="13">
    <source>
        <dbReference type="SAM" id="Phobius"/>
    </source>
</evidence>
<evidence type="ECO:0000256" key="1">
    <source>
        <dbReference type="ARBA" id="ARBA00003408"/>
    </source>
</evidence>
<keyword evidence="11 13" id="KW-0472">Membrane</keyword>
<dbReference type="EMBL" id="DVMR01000014">
    <property type="protein sequence ID" value="HIU42923.1"/>
    <property type="molecule type" value="Genomic_DNA"/>
</dbReference>
<reference evidence="14" key="2">
    <citation type="journal article" date="2021" name="PeerJ">
        <title>Extensive microbial diversity within the chicken gut microbiome revealed by metagenomics and culture.</title>
        <authorList>
            <person name="Gilroy R."/>
            <person name="Ravi A."/>
            <person name="Getino M."/>
            <person name="Pursley I."/>
            <person name="Horton D.L."/>
            <person name="Alikhan N.F."/>
            <person name="Baker D."/>
            <person name="Gharbi K."/>
            <person name="Hall N."/>
            <person name="Watson M."/>
            <person name="Adriaenssens E.M."/>
            <person name="Foster-Nyarko E."/>
            <person name="Jarju S."/>
            <person name="Secka A."/>
            <person name="Antonio M."/>
            <person name="Oren A."/>
            <person name="Chaudhuri R.R."/>
            <person name="La Ragione R."/>
            <person name="Hildebrand F."/>
            <person name="Pallen M.J."/>
        </authorList>
    </citation>
    <scope>NUCLEOTIDE SEQUENCE</scope>
    <source>
        <strain evidence="14">CHK191-8634</strain>
    </source>
</reference>
<feature type="transmembrane region" description="Helical" evidence="13">
    <location>
        <begin position="101"/>
        <end position="124"/>
    </location>
</feature>
<comment type="subcellular location">
    <subcellularLocation>
        <location evidence="2">Cell membrane</location>
        <topology evidence="2">Multi-pass membrane protein</topology>
    </subcellularLocation>
</comment>
<protein>
    <recommendedName>
        <fullName evidence="4">Probable multidrug resistance protein NorM</fullName>
    </recommendedName>
    <alternativeName>
        <fullName evidence="12">Multidrug-efflux transporter</fullName>
    </alternativeName>
</protein>
<dbReference type="PANTHER" id="PTHR43298">
    <property type="entry name" value="MULTIDRUG RESISTANCE PROTEIN NORM-RELATED"/>
    <property type="match status" value="1"/>
</dbReference>
<keyword evidence="10" id="KW-0406">Ion transport</keyword>
<dbReference type="AlphaFoldDB" id="A0A9D1ISU1"/>
<evidence type="ECO:0000256" key="5">
    <source>
        <dbReference type="ARBA" id="ARBA00022448"/>
    </source>
</evidence>
<evidence type="ECO:0000256" key="7">
    <source>
        <dbReference type="ARBA" id="ARBA00022475"/>
    </source>
</evidence>
<feature type="transmembrane region" description="Helical" evidence="13">
    <location>
        <begin position="12"/>
        <end position="33"/>
    </location>
</feature>
<feature type="transmembrane region" description="Helical" evidence="13">
    <location>
        <begin position="136"/>
        <end position="160"/>
    </location>
</feature>
<sequence length="454" mass="48870">MTHRINLLEGNIFSSLTRLAIPIMLTSLIQMAYNLTDMIWIGYLGADAVASVGAAGMYGWLSQSIATLARMGGQVNVGHRLGAGDNDEAARFAQNALQLEIVLSVLFGLVMMLFTSPLVGFFRLNGAQTIADAESYLFITGGLIIFSTLNQVFTGLITVTGNSRTPFLVTTAGLVLNIVLDPVLIFGIGPFPVMGVAGAAIATVLAQALVTLLYVLYARRDAHLLQRVRIFARPDLKKIRDILRIGLPSAVQGALFTSISMVLARTVAVFGDTAIAVQKVGSQIESISWMTADGFSAALSSFIAQNHGAGNFERTKCGFRSAFTIMVCWGIFTSLLLIFAAAPIFRIFIREPEALPLGVDYLVILGFSQLFCCIEIMVGGAFSGFGKTLPPSITSIVLTSARIPMAMVLSATALGLNGVWWSITISSILKGTVLLTLFLLFLRRETRRRQEQPA</sequence>
<evidence type="ECO:0000256" key="11">
    <source>
        <dbReference type="ARBA" id="ARBA00023136"/>
    </source>
</evidence>
<evidence type="ECO:0000256" key="4">
    <source>
        <dbReference type="ARBA" id="ARBA00020268"/>
    </source>
</evidence>
<dbReference type="NCBIfam" id="TIGR00797">
    <property type="entry name" value="matE"/>
    <property type="match status" value="1"/>
</dbReference>
<feature type="transmembrane region" description="Helical" evidence="13">
    <location>
        <begin position="420"/>
        <end position="442"/>
    </location>
</feature>
<feature type="transmembrane region" description="Helical" evidence="13">
    <location>
        <begin position="194"/>
        <end position="217"/>
    </location>
</feature>
<feature type="transmembrane region" description="Helical" evidence="13">
    <location>
        <begin position="322"/>
        <end position="349"/>
    </location>
</feature>
<keyword evidence="5" id="KW-0813">Transport</keyword>
<evidence type="ECO:0000256" key="2">
    <source>
        <dbReference type="ARBA" id="ARBA00004651"/>
    </source>
</evidence>
<keyword evidence="9 13" id="KW-1133">Transmembrane helix</keyword>
<comment type="function">
    <text evidence="1">Multidrug efflux pump.</text>
</comment>
<gene>
    <name evidence="14" type="ORF">IAB67_01340</name>
</gene>
<keyword evidence="8 13" id="KW-0812">Transmembrane</keyword>
<dbReference type="PANTHER" id="PTHR43298:SF2">
    <property type="entry name" value="FMN_FAD EXPORTER YEEO-RELATED"/>
    <property type="match status" value="1"/>
</dbReference>
<comment type="similarity">
    <text evidence="3">Belongs to the multi antimicrobial extrusion (MATE) (TC 2.A.66.1) family.</text>
</comment>
<organism evidence="14 15">
    <name type="scientific">Candidatus Ventrousia excrementavium</name>
    <dbReference type="NCBI Taxonomy" id="2840961"/>
    <lineage>
        <taxon>Bacteria</taxon>
        <taxon>Bacillati</taxon>
        <taxon>Bacillota</taxon>
        <taxon>Clostridia</taxon>
        <taxon>Eubacteriales</taxon>
        <taxon>Clostridiaceae</taxon>
        <taxon>Clostridiaceae incertae sedis</taxon>
        <taxon>Candidatus Ventrousia</taxon>
    </lineage>
</organism>
<keyword evidence="7" id="KW-1003">Cell membrane</keyword>
<feature type="transmembrane region" description="Helical" evidence="13">
    <location>
        <begin position="39"/>
        <end position="61"/>
    </location>
</feature>
<evidence type="ECO:0000256" key="9">
    <source>
        <dbReference type="ARBA" id="ARBA00022989"/>
    </source>
</evidence>
<evidence type="ECO:0000313" key="14">
    <source>
        <dbReference type="EMBL" id="HIU42923.1"/>
    </source>
</evidence>
<accession>A0A9D1ISU1</accession>
<comment type="caution">
    <text evidence="14">The sequence shown here is derived from an EMBL/GenBank/DDBJ whole genome shotgun (WGS) entry which is preliminary data.</text>
</comment>
<evidence type="ECO:0000256" key="10">
    <source>
        <dbReference type="ARBA" id="ARBA00023065"/>
    </source>
</evidence>
<dbReference type="GO" id="GO:0042910">
    <property type="term" value="F:xenobiotic transmembrane transporter activity"/>
    <property type="evidence" value="ECO:0007669"/>
    <property type="project" value="InterPro"/>
</dbReference>
<keyword evidence="6" id="KW-0050">Antiport</keyword>
<dbReference type="Proteomes" id="UP000824073">
    <property type="component" value="Unassembled WGS sequence"/>
</dbReference>
<feature type="transmembrane region" description="Helical" evidence="13">
    <location>
        <begin position="394"/>
        <end position="414"/>
    </location>
</feature>
<dbReference type="PIRSF" id="PIRSF006603">
    <property type="entry name" value="DinF"/>
    <property type="match status" value="1"/>
</dbReference>
<evidence type="ECO:0000256" key="8">
    <source>
        <dbReference type="ARBA" id="ARBA00022692"/>
    </source>
</evidence>
<evidence type="ECO:0000256" key="6">
    <source>
        <dbReference type="ARBA" id="ARBA00022449"/>
    </source>
</evidence>
<evidence type="ECO:0000256" key="12">
    <source>
        <dbReference type="ARBA" id="ARBA00031636"/>
    </source>
</evidence>
<dbReference type="InterPro" id="IPR002528">
    <property type="entry name" value="MATE_fam"/>
</dbReference>